<keyword evidence="2" id="KW-0418">Kinase</keyword>
<dbReference type="PROSITE" id="PS50921">
    <property type="entry name" value="ANTAR"/>
    <property type="match status" value="1"/>
</dbReference>
<dbReference type="InterPro" id="IPR036388">
    <property type="entry name" value="WH-like_DNA-bd_sf"/>
</dbReference>
<dbReference type="GO" id="GO:0003723">
    <property type="term" value="F:RNA binding"/>
    <property type="evidence" value="ECO:0007669"/>
    <property type="project" value="InterPro"/>
</dbReference>
<dbReference type="Gene3D" id="3.30.450.40">
    <property type="match status" value="1"/>
</dbReference>
<dbReference type="SUPFAM" id="SSF55781">
    <property type="entry name" value="GAF domain-like"/>
    <property type="match status" value="1"/>
</dbReference>
<dbReference type="InterPro" id="IPR011006">
    <property type="entry name" value="CheY-like_superfamily"/>
</dbReference>
<dbReference type="RefSeq" id="WP_166388504.1">
    <property type="nucleotide sequence ID" value="NZ_BAAATT010000037.1"/>
</dbReference>
<dbReference type="GO" id="GO:0016301">
    <property type="term" value="F:kinase activity"/>
    <property type="evidence" value="ECO:0007669"/>
    <property type="project" value="UniProtKB-KW"/>
</dbReference>
<accession>A0A8J3PHN8</accession>
<protein>
    <submittedName>
        <fullName evidence="6">Transcriptional regulator</fullName>
    </submittedName>
</protein>
<dbReference type="Pfam" id="PF03861">
    <property type="entry name" value="ANTAR"/>
    <property type="match status" value="1"/>
</dbReference>
<dbReference type="Gene3D" id="1.10.10.10">
    <property type="entry name" value="Winged helix-like DNA-binding domain superfamily/Winged helix DNA-binding domain"/>
    <property type="match status" value="1"/>
</dbReference>
<dbReference type="EMBL" id="BONJ01000032">
    <property type="protein sequence ID" value="GIG17567.1"/>
    <property type="molecule type" value="Genomic_DNA"/>
</dbReference>
<comment type="caution">
    <text evidence="6">The sequence shown here is derived from an EMBL/GenBank/DDBJ whole genome shotgun (WGS) entry which is preliminary data.</text>
</comment>
<dbReference type="InterPro" id="IPR005561">
    <property type="entry name" value="ANTAR"/>
</dbReference>
<keyword evidence="7" id="KW-1185">Reference proteome</keyword>
<dbReference type="PIRSF" id="PIRSF036625">
    <property type="entry name" value="GAF_ANTAR"/>
    <property type="match status" value="1"/>
</dbReference>
<evidence type="ECO:0000256" key="4">
    <source>
        <dbReference type="ARBA" id="ARBA00023163"/>
    </source>
</evidence>
<evidence type="ECO:0000259" key="5">
    <source>
        <dbReference type="PROSITE" id="PS50921"/>
    </source>
</evidence>
<keyword evidence="1" id="KW-0808">Transferase</keyword>
<dbReference type="InterPro" id="IPR029016">
    <property type="entry name" value="GAF-like_dom_sf"/>
</dbReference>
<evidence type="ECO:0000313" key="7">
    <source>
        <dbReference type="Proteomes" id="UP000660339"/>
    </source>
</evidence>
<organism evidence="6 7">
    <name type="scientific">Catellatospora methionotrophica</name>
    <dbReference type="NCBI Taxonomy" id="121620"/>
    <lineage>
        <taxon>Bacteria</taxon>
        <taxon>Bacillati</taxon>
        <taxon>Actinomycetota</taxon>
        <taxon>Actinomycetes</taxon>
        <taxon>Micromonosporales</taxon>
        <taxon>Micromonosporaceae</taxon>
        <taxon>Catellatospora</taxon>
    </lineage>
</organism>
<dbReference type="InterPro" id="IPR012074">
    <property type="entry name" value="GAF_ANTAR"/>
</dbReference>
<dbReference type="Pfam" id="PF13185">
    <property type="entry name" value="GAF_2"/>
    <property type="match status" value="1"/>
</dbReference>
<dbReference type="SMART" id="SM01012">
    <property type="entry name" value="ANTAR"/>
    <property type="match status" value="1"/>
</dbReference>
<sequence>MSERQLAEAFVELADTLVDDFDLMDFLHQVTVRCARVLGVAAAGVLLTDQRGALRVAAASTEQTRLLELLQLQTDEGPCPECFHSGRAVAVADLSAAAERWPRFVTQARESGFASVHALPMRLRSDVIGALNLFGGQPGALDERTIQLGQALADVATIGLLQARAIRHHETLAEQLQTALNSRIIIEQAKGVIAERRQVDMDEAFELLRHTARRNNRQLSELARSIVDGSETRWLGEPAPTAYARAPIPLHRSDGGVG</sequence>
<dbReference type="SMART" id="SM00065">
    <property type="entry name" value="GAF"/>
    <property type="match status" value="1"/>
</dbReference>
<reference evidence="6" key="1">
    <citation type="submission" date="2021-01" db="EMBL/GenBank/DDBJ databases">
        <title>Whole genome shotgun sequence of Catellatospora methionotrophica NBRC 14553.</title>
        <authorList>
            <person name="Komaki H."/>
            <person name="Tamura T."/>
        </authorList>
    </citation>
    <scope>NUCLEOTIDE SEQUENCE</scope>
    <source>
        <strain evidence="6">NBRC 14553</strain>
    </source>
</reference>
<dbReference type="AlphaFoldDB" id="A0A8J3PHN8"/>
<dbReference type="InterPro" id="IPR003018">
    <property type="entry name" value="GAF"/>
</dbReference>
<name>A0A8J3PHN8_9ACTN</name>
<dbReference type="SUPFAM" id="SSF52172">
    <property type="entry name" value="CheY-like"/>
    <property type="match status" value="1"/>
</dbReference>
<evidence type="ECO:0000256" key="1">
    <source>
        <dbReference type="ARBA" id="ARBA00022679"/>
    </source>
</evidence>
<gene>
    <name evidence="6" type="ORF">Cme02nite_58990</name>
</gene>
<keyword evidence="3" id="KW-0805">Transcription regulation</keyword>
<dbReference type="Proteomes" id="UP000660339">
    <property type="component" value="Unassembled WGS sequence"/>
</dbReference>
<evidence type="ECO:0000256" key="3">
    <source>
        <dbReference type="ARBA" id="ARBA00023015"/>
    </source>
</evidence>
<evidence type="ECO:0000256" key="2">
    <source>
        <dbReference type="ARBA" id="ARBA00022777"/>
    </source>
</evidence>
<evidence type="ECO:0000313" key="6">
    <source>
        <dbReference type="EMBL" id="GIG17567.1"/>
    </source>
</evidence>
<feature type="domain" description="ANTAR" evidence="5">
    <location>
        <begin position="166"/>
        <end position="227"/>
    </location>
</feature>
<proteinExistence type="predicted"/>
<keyword evidence="4" id="KW-0804">Transcription</keyword>